<organism evidence="4 5">
    <name type="scientific">Candidatus Accumulibacter contiguus</name>
    <dbReference type="NCBI Taxonomy" id="2954381"/>
    <lineage>
        <taxon>Bacteria</taxon>
        <taxon>Pseudomonadati</taxon>
        <taxon>Pseudomonadota</taxon>
        <taxon>Betaproteobacteria</taxon>
        <taxon>Candidatus Accumulibacter</taxon>
    </lineage>
</organism>
<dbReference type="NCBIfam" id="TIGR02595">
    <property type="entry name" value="PEP_CTERM"/>
    <property type="match status" value="1"/>
</dbReference>
<proteinExistence type="predicted"/>
<accession>A0ABX1TAM0</accession>
<dbReference type="InterPro" id="IPR013424">
    <property type="entry name" value="Ice-binding_C"/>
</dbReference>
<evidence type="ECO:0000313" key="4">
    <source>
        <dbReference type="EMBL" id="NMQ06700.1"/>
    </source>
</evidence>
<dbReference type="EMBL" id="SPMX01000053">
    <property type="protein sequence ID" value="NMQ06700.1"/>
    <property type="molecule type" value="Genomic_DNA"/>
</dbReference>
<dbReference type="RefSeq" id="WP_169071173.1">
    <property type="nucleotide sequence ID" value="NZ_SPMX01000053.1"/>
</dbReference>
<name>A0ABX1TAM0_9PROT</name>
<evidence type="ECO:0000256" key="2">
    <source>
        <dbReference type="SAM" id="SignalP"/>
    </source>
</evidence>
<evidence type="ECO:0000313" key="5">
    <source>
        <dbReference type="Proteomes" id="UP000886469"/>
    </source>
</evidence>
<sequence length="269" mass="27718">MNVSHGKTKVALAVLGMAASAVSWAAPVPISGYSTGGVTALFNTPDPSITTGLLTKNTGTLAQALAGNAAAPGGNVELGKFGVSQGQLTGTVNGKPITLSSLDERDWKNPDGSATELTFRYVGDAAASVGASLTQLQLNAIVNSFLNVPTGSGLKPWQFVSDPNISYVEIDGHTVDIGLAGFLDATAILQILFPGVTVPAGSKVSEVVEVTLGSKHEYLYGFRADPSLVFTADGSYTGNYNVQIIPEPASLALLGIGLVGLFLGRRRRV</sequence>
<feature type="transmembrane region" description="Helical" evidence="1">
    <location>
        <begin position="248"/>
        <end position="264"/>
    </location>
</feature>
<feature type="signal peptide" evidence="2">
    <location>
        <begin position="1"/>
        <end position="25"/>
    </location>
</feature>
<keyword evidence="1" id="KW-1133">Transmembrane helix</keyword>
<evidence type="ECO:0000259" key="3">
    <source>
        <dbReference type="Pfam" id="PF07589"/>
    </source>
</evidence>
<keyword evidence="1" id="KW-0472">Membrane</keyword>
<comment type="caution">
    <text evidence="4">The sequence shown here is derived from an EMBL/GenBank/DDBJ whole genome shotgun (WGS) entry which is preliminary data.</text>
</comment>
<dbReference type="Pfam" id="PF07589">
    <property type="entry name" value="PEP-CTERM"/>
    <property type="match status" value="1"/>
</dbReference>
<reference evidence="4" key="1">
    <citation type="submission" date="2019-03" db="EMBL/GenBank/DDBJ databases">
        <title>Metabolic reconstructions from genomes of highly enriched 'Candidatus Accumulibacter' and 'Candidatus Competibacter' bioreactor populations.</title>
        <authorList>
            <person name="Annavajhala M.K."/>
            <person name="Welles L."/>
            <person name="Abbas B."/>
            <person name="Sorokin D."/>
            <person name="Park H."/>
            <person name="Van Loosdrecht M."/>
            <person name="Chandran K."/>
        </authorList>
    </citation>
    <scope>NUCLEOTIDE SEQUENCE</scope>
    <source>
        <strain evidence="4">SBR_L</strain>
    </source>
</reference>
<dbReference type="Proteomes" id="UP000886469">
    <property type="component" value="Unassembled WGS sequence"/>
</dbReference>
<feature type="chain" id="PRO_5046915271" evidence="2">
    <location>
        <begin position="26"/>
        <end position="269"/>
    </location>
</feature>
<evidence type="ECO:0000256" key="1">
    <source>
        <dbReference type="SAM" id="Phobius"/>
    </source>
</evidence>
<keyword evidence="1" id="KW-0812">Transmembrane</keyword>
<feature type="domain" description="Ice-binding protein C-terminal" evidence="3">
    <location>
        <begin position="245"/>
        <end position="267"/>
    </location>
</feature>
<dbReference type="NCBIfam" id="NF038130">
    <property type="entry name" value="PEP_NF038130"/>
    <property type="match status" value="1"/>
</dbReference>
<gene>
    <name evidence="4" type="ORF">E4Q08_16345</name>
</gene>
<keyword evidence="5" id="KW-1185">Reference proteome</keyword>
<protein>
    <submittedName>
        <fullName evidence="4">PEP-CTERM sorting domain-containing protein</fullName>
    </submittedName>
</protein>
<keyword evidence="2" id="KW-0732">Signal</keyword>